<dbReference type="OMA" id="DYQGLED"/>
<comment type="caution">
    <text evidence="2">The sequence shown here is derived from an EMBL/GenBank/DDBJ whole genome shotgun (WGS) entry which is preliminary data.</text>
</comment>
<sequence length="1168" mass="131369">MNHASVAKASDLSPYKGETNLPVVQLSLPTNSTQTSSSFTKSIKTPRPQNILSSVPTSRNSDISKASGSLGHLPCFSELTAQDYQGLEDLFTEVDNSRKLDASELIFQWKEINLQVNDPDYNLLLFYLFQSCAVIHPNLVRHRDMAYFSSKGQEEKLHLLIEQPTGPSLSQLQLYYTIYPERFSTEVFWDCSAQLILAVDVLNKYKDGTFSSCMWCSPRLTAESIYFNSDGCIKLPQYYPLQDSSIKIDSVKRLNETTSETVVSLITKFADVITHVSGIDKNIVQVKKNEIKCLKSFVRKLAAYRAKPCINIHSLKCRHLSEAAALRQQGRQPTYPFPLKTSTSCHSSVTDKHTHSYGSCEVPLPSAPSDELLTFSQDSPDPSLQSISKMSESPVDNQTFNEDTTARDVLSARTFSLFKEQHSTSALTPVPYGMEASNTLDTVVDVPMPTRLLYEGICRGLSAVKAAASELSKTSGANKKSKNDAFKDGDSKHLLADCELVFFNDFAHKATEESPIVSHGHTLPKTRSAISNMISRKKRLRTLLSYKCMEEINLYYGGNDLQVPGVTKEEVCPSTPYLDAITNANNYDDIDKCINTDKVFTLLLSLDALNQLTEVEPRVISFLKRDAIITKLVNCYFLGEIADESPPFTHRQRRDIYLLFSKVFTHISNNADLLEAILKHQFFKKTLFEMILSADYWLKFTTVKGKEGLSLKDALINKVRKEALERFLQEIFSRADAIHFVRTALCGRYNEIMNALMQLQFASPCIRSSICMRLFDSSLIKLAFNTLLGFIQDILTTNDRRPIGKIICISNHLITFPYTDPTKFKPLTEKIYRLKAYFVDLLFANDSELVALSAYILELIASYYSISMCMSVQAHVMMSTDMVTSAVSEVISSMAEFANTIASMYIAKNPEELSANPLRVQLILMLILRLVLSTGDAARTAFACVKASTYVSSQDSYSQQSLQFQSLDCNELQRSVMGTSVYTGLELPTEWSEESYVSLRNKVKGILKEAGDIISTPVANFMECVMDNEKFRDATTIHFLITRFWIAVADTSHYFGVKPETTMSSVRRRMQLCMDKLNTSARKHSDFTFLKVIPQKVIMMAMSSEPSLTNRWSSSYYSSNSVVLFSLDASHWAWTEKNNEKIESAAQLFGLSAKETLDFLRANLINGR</sequence>
<feature type="region of interest" description="Disordered" evidence="1">
    <location>
        <begin position="31"/>
        <end position="65"/>
    </location>
</feature>
<dbReference type="RefSeq" id="XP_001707857.1">
    <property type="nucleotide sequence ID" value="XM_001707805.1"/>
</dbReference>
<reference evidence="2 3" key="1">
    <citation type="journal article" date="2007" name="Science">
        <title>Genomic minimalism in the early diverging intestinal parasite Giardia lamblia.</title>
        <authorList>
            <person name="Morrison H.G."/>
            <person name="McArthur A.G."/>
            <person name="Gillin F.D."/>
            <person name="Aley S.B."/>
            <person name="Adam R.D."/>
            <person name="Olsen G.J."/>
            <person name="Best A.A."/>
            <person name="Cande W.Z."/>
            <person name="Chen F."/>
            <person name="Cipriano M.J."/>
            <person name="Davids B.J."/>
            <person name="Dawson S.C."/>
            <person name="Elmendorf H.G."/>
            <person name="Hehl A.B."/>
            <person name="Holder M.E."/>
            <person name="Huse S.M."/>
            <person name="Kim U.U."/>
            <person name="Lasek-Nesselquist E."/>
            <person name="Manning G."/>
            <person name="Nigam A."/>
            <person name="Nixon J.E."/>
            <person name="Palm D."/>
            <person name="Passamaneck N.E."/>
            <person name="Prabhu A."/>
            <person name="Reich C.I."/>
            <person name="Reiner D.S."/>
            <person name="Samuelson J."/>
            <person name="Svard S.G."/>
            <person name="Sogin M.L."/>
        </authorList>
    </citation>
    <scope>NUCLEOTIDE SEQUENCE [LARGE SCALE GENOMIC DNA]</scope>
    <source>
        <strain evidence="2 3">WB C6</strain>
    </source>
</reference>
<feature type="compositionally biased region" description="Polar residues" evidence="1">
    <location>
        <begin position="374"/>
        <end position="399"/>
    </location>
</feature>
<dbReference type="EMBL" id="AACB03000005">
    <property type="protein sequence ID" value="KAE8301416.1"/>
    <property type="molecule type" value="Genomic_DNA"/>
</dbReference>
<feature type="region of interest" description="Disordered" evidence="1">
    <location>
        <begin position="371"/>
        <end position="399"/>
    </location>
</feature>
<name>A8BC99_GIAIC</name>
<proteinExistence type="predicted"/>
<dbReference type="KEGG" id="gla:GL50803_005981"/>
<protein>
    <submittedName>
        <fullName evidence="2">Uncharacterized protein</fullName>
    </submittedName>
</protein>
<dbReference type="GeneID" id="5700771"/>
<accession>A8BC99</accession>
<evidence type="ECO:0000256" key="1">
    <source>
        <dbReference type="SAM" id="MobiDB-lite"/>
    </source>
</evidence>
<evidence type="ECO:0000313" key="3">
    <source>
        <dbReference type="Proteomes" id="UP000001548"/>
    </source>
</evidence>
<dbReference type="VEuPathDB" id="GiardiaDB:GL50803_5981"/>
<dbReference type="HOGENOM" id="CLU_274457_0_0_1"/>
<gene>
    <name evidence="2" type="ORF">GL50803_005981</name>
</gene>
<evidence type="ECO:0000313" key="2">
    <source>
        <dbReference type="EMBL" id="KAE8301416.1"/>
    </source>
</evidence>
<dbReference type="Proteomes" id="UP000001548">
    <property type="component" value="Unassembled WGS sequence"/>
</dbReference>
<organism evidence="2 3">
    <name type="scientific">Giardia intestinalis (strain ATCC 50803 / WB clone C6)</name>
    <name type="common">Giardia lamblia</name>
    <dbReference type="NCBI Taxonomy" id="184922"/>
    <lineage>
        <taxon>Eukaryota</taxon>
        <taxon>Metamonada</taxon>
        <taxon>Diplomonadida</taxon>
        <taxon>Hexamitidae</taxon>
        <taxon>Giardiinae</taxon>
        <taxon>Giardia</taxon>
    </lineage>
</organism>
<dbReference type="AlphaFoldDB" id="A8BC99"/>
<keyword evidence="3" id="KW-1185">Reference proteome</keyword>